<dbReference type="SUPFAM" id="SSF143011">
    <property type="entry name" value="RelE-like"/>
    <property type="match status" value="1"/>
</dbReference>
<keyword evidence="3" id="KW-1185">Reference proteome</keyword>
<dbReference type="InterPro" id="IPR035093">
    <property type="entry name" value="RelE/ParE_toxin_dom_sf"/>
</dbReference>
<dbReference type="PANTHER" id="PTHR38813">
    <property type="match status" value="1"/>
</dbReference>
<evidence type="ECO:0008006" key="4">
    <source>
        <dbReference type="Google" id="ProtNLM"/>
    </source>
</evidence>
<evidence type="ECO:0000313" key="3">
    <source>
        <dbReference type="Proteomes" id="UP000245998"/>
    </source>
</evidence>
<dbReference type="Gene3D" id="3.30.2310.20">
    <property type="entry name" value="RelE-like"/>
    <property type="match status" value="1"/>
</dbReference>
<dbReference type="EMBL" id="QCZG01000032">
    <property type="protein sequence ID" value="PWA09014.1"/>
    <property type="molecule type" value="Genomic_DNA"/>
</dbReference>
<dbReference type="NCBIfam" id="TIGR02385">
    <property type="entry name" value="RelE_StbE"/>
    <property type="match status" value="1"/>
</dbReference>
<dbReference type="Proteomes" id="UP000245998">
    <property type="component" value="Unassembled WGS sequence"/>
</dbReference>
<reference evidence="2 3" key="1">
    <citation type="submission" date="2018-04" db="EMBL/GenBank/DDBJ databases">
        <title>Camelliibacillus theae gen. nov., sp. nov., isolated from Pu'er tea.</title>
        <authorList>
            <person name="Niu L."/>
        </authorList>
    </citation>
    <scope>NUCLEOTIDE SEQUENCE [LARGE SCALE GENOMIC DNA]</scope>
    <source>
        <strain evidence="2 3">T8</strain>
    </source>
</reference>
<keyword evidence="1" id="KW-1277">Toxin-antitoxin system</keyword>
<dbReference type="PANTHER" id="PTHR38813:SF1">
    <property type="entry name" value="TOXIN RELE1-RELATED"/>
    <property type="match status" value="1"/>
</dbReference>
<proteinExistence type="predicted"/>
<dbReference type="AlphaFoldDB" id="A0A2U1JVP6"/>
<organism evidence="2 3">
    <name type="scientific">Pueribacillus theae</name>
    <dbReference type="NCBI Taxonomy" id="2171751"/>
    <lineage>
        <taxon>Bacteria</taxon>
        <taxon>Bacillati</taxon>
        <taxon>Bacillota</taxon>
        <taxon>Bacilli</taxon>
        <taxon>Bacillales</taxon>
        <taxon>Bacillaceae</taxon>
        <taxon>Pueribacillus</taxon>
    </lineage>
</organism>
<dbReference type="InterPro" id="IPR007712">
    <property type="entry name" value="RelE/ParE_toxin"/>
</dbReference>
<evidence type="ECO:0000256" key="1">
    <source>
        <dbReference type="ARBA" id="ARBA00022649"/>
    </source>
</evidence>
<dbReference type="Pfam" id="PF05016">
    <property type="entry name" value="ParE_toxin"/>
    <property type="match status" value="1"/>
</dbReference>
<accession>A0A2U1JVP6</accession>
<evidence type="ECO:0000313" key="2">
    <source>
        <dbReference type="EMBL" id="PWA09014.1"/>
    </source>
</evidence>
<dbReference type="InterPro" id="IPR052747">
    <property type="entry name" value="TA_system_RelE_toxin"/>
</dbReference>
<comment type="caution">
    <text evidence="2">The sequence shown here is derived from an EMBL/GenBank/DDBJ whole genome shotgun (WGS) entry which is preliminary data.</text>
</comment>
<sequence>MILMPRFHVKLRKPASKYYEKLPPKLKNKVKEVINKLSENPYAIANVKPLEGSDHDDYRIRIGSLRLLYRIHNDELIIIVLDIGPRGDIINKNQQKKTNLPFGFLRTGRFCLYKSAIGCRCSITRSLSFL</sequence>
<name>A0A2U1JVP6_9BACI</name>
<protein>
    <recommendedName>
        <fullName evidence="4">Type II toxin-antitoxin system RelE/ParE family toxin</fullName>
    </recommendedName>
</protein>
<gene>
    <name evidence="2" type="ORF">DCC39_13685</name>
</gene>